<dbReference type="HOGENOM" id="CLU_819194_0_0_1"/>
<dbReference type="EMBL" id="KL198004">
    <property type="protein sequence ID" value="KDQ33359.1"/>
    <property type="molecule type" value="Genomic_DNA"/>
</dbReference>
<dbReference type="InParanoid" id="A0A067NZQ9"/>
<dbReference type="Proteomes" id="UP000027073">
    <property type="component" value="Unassembled WGS sequence"/>
</dbReference>
<gene>
    <name evidence="1" type="ORF">PLEOSDRAFT_152980</name>
</gene>
<evidence type="ECO:0000313" key="1">
    <source>
        <dbReference type="EMBL" id="KDQ33359.1"/>
    </source>
</evidence>
<dbReference type="OrthoDB" id="2852202at2759"/>
<dbReference type="AlphaFoldDB" id="A0A067NZQ9"/>
<reference evidence="2" key="1">
    <citation type="journal article" date="2014" name="Proc. Natl. Acad. Sci. U.S.A.">
        <title>Extensive sampling of basidiomycete genomes demonstrates inadequacy of the white-rot/brown-rot paradigm for wood decay fungi.</title>
        <authorList>
            <person name="Riley R."/>
            <person name="Salamov A.A."/>
            <person name="Brown D.W."/>
            <person name="Nagy L.G."/>
            <person name="Floudas D."/>
            <person name="Held B.W."/>
            <person name="Levasseur A."/>
            <person name="Lombard V."/>
            <person name="Morin E."/>
            <person name="Otillar R."/>
            <person name="Lindquist E.A."/>
            <person name="Sun H."/>
            <person name="LaButti K.M."/>
            <person name="Schmutz J."/>
            <person name="Jabbour D."/>
            <person name="Luo H."/>
            <person name="Baker S.E."/>
            <person name="Pisabarro A.G."/>
            <person name="Walton J.D."/>
            <person name="Blanchette R.A."/>
            <person name="Henrissat B."/>
            <person name="Martin F."/>
            <person name="Cullen D."/>
            <person name="Hibbett D.S."/>
            <person name="Grigoriev I.V."/>
        </authorList>
    </citation>
    <scope>NUCLEOTIDE SEQUENCE [LARGE SCALE GENOMIC DNA]</scope>
    <source>
        <strain evidence="2">PC15</strain>
    </source>
</reference>
<proteinExistence type="predicted"/>
<evidence type="ECO:0000313" key="2">
    <source>
        <dbReference type="Proteomes" id="UP000027073"/>
    </source>
</evidence>
<protein>
    <submittedName>
        <fullName evidence="1">Uncharacterized protein</fullName>
    </submittedName>
</protein>
<name>A0A067NZQ9_PLEO1</name>
<dbReference type="VEuPathDB" id="FungiDB:PLEOSDRAFT_152980"/>
<sequence length="339" mass="39335">MLTDFRWERVNLANFFDYARRTREYNQDKNEPVGGDPIFDAGEIALTDGGLPLAFLNFLKRRGYQLSTQEQILLARLKRYNHKRYCLVLRRLDNGDYIVCYLATHGRAFFGKNIANPIGRFFSIALGSTPEWPPGTDPIKVSPRWIKGSFIYGVPVVQSKLTVPKYGTARRFMVQSGELQRLMTFIEKRIKLFDQHHKRLRKGHIERLFTNFDEDVSAEDLKLADSLAAKIAAEEATLAVAQQVDDTEHPTALPRDPDNIPTHEYRSNKRPIRWLKPDGYYNNGRYLMANLRHDVMQSSIYLNRARVMFPKVKFKTLPKPFYAPMLRRVNTNSLLRIVP</sequence>
<accession>A0A067NZQ9</accession>
<organism evidence="1 2">
    <name type="scientific">Pleurotus ostreatus (strain PC15)</name>
    <name type="common">Oyster mushroom</name>
    <dbReference type="NCBI Taxonomy" id="1137138"/>
    <lineage>
        <taxon>Eukaryota</taxon>
        <taxon>Fungi</taxon>
        <taxon>Dikarya</taxon>
        <taxon>Basidiomycota</taxon>
        <taxon>Agaricomycotina</taxon>
        <taxon>Agaricomycetes</taxon>
        <taxon>Agaricomycetidae</taxon>
        <taxon>Agaricales</taxon>
        <taxon>Pleurotineae</taxon>
        <taxon>Pleurotaceae</taxon>
        <taxon>Pleurotus</taxon>
    </lineage>
</organism>